<proteinExistence type="predicted"/>
<feature type="region of interest" description="Disordered" evidence="1">
    <location>
        <begin position="31"/>
        <end position="60"/>
    </location>
</feature>
<comment type="caution">
    <text evidence="2">The sequence shown here is derived from an EMBL/GenBank/DDBJ whole genome shotgun (WGS) entry which is preliminary data.</text>
</comment>
<evidence type="ECO:0000313" key="2">
    <source>
        <dbReference type="EMBL" id="KAL1268498.1"/>
    </source>
</evidence>
<organism evidence="2 3">
    <name type="scientific">Cirrhinus molitorella</name>
    <name type="common">mud carp</name>
    <dbReference type="NCBI Taxonomy" id="172907"/>
    <lineage>
        <taxon>Eukaryota</taxon>
        <taxon>Metazoa</taxon>
        <taxon>Chordata</taxon>
        <taxon>Craniata</taxon>
        <taxon>Vertebrata</taxon>
        <taxon>Euteleostomi</taxon>
        <taxon>Actinopterygii</taxon>
        <taxon>Neopterygii</taxon>
        <taxon>Teleostei</taxon>
        <taxon>Ostariophysi</taxon>
        <taxon>Cypriniformes</taxon>
        <taxon>Cyprinidae</taxon>
        <taxon>Labeoninae</taxon>
        <taxon>Labeonini</taxon>
        <taxon>Cirrhinus</taxon>
    </lineage>
</organism>
<dbReference type="Proteomes" id="UP001558613">
    <property type="component" value="Unassembled WGS sequence"/>
</dbReference>
<evidence type="ECO:0000256" key="1">
    <source>
        <dbReference type="SAM" id="MobiDB-lite"/>
    </source>
</evidence>
<sequence length="258" mass="28090">MDGPVLARCCRSLIDCRQCVDLLVQEVVTLPSPLDSTPPAAPRRSIPPARLDSSFPPAQPRSSIAPATLWLSGSPPPPQSQTGMGQYQTLMEQSNSVPFLHDYCLQSSRLPGTCLNTIVNNAGSLSFPHSSGLALVQDTYCTCSLSHPEELELEKLQEQALQDIENCKRSSGVPDNTSAASLQSCECTTEVLRVWNDIRLLLKARKIQKILDLGGLQEMAKCGFHQCGDNSLSSACQRRDSRADPLCHRKGPVRGFCV</sequence>
<gene>
    <name evidence="2" type="ORF">QQF64_033861</name>
</gene>
<accession>A0ABR3MV37</accession>
<protein>
    <submittedName>
        <fullName evidence="2">Uncharacterized protein</fullName>
    </submittedName>
</protein>
<name>A0ABR3MV37_9TELE</name>
<keyword evidence="3" id="KW-1185">Reference proteome</keyword>
<dbReference type="EMBL" id="JAYMGO010000009">
    <property type="protein sequence ID" value="KAL1268498.1"/>
    <property type="molecule type" value="Genomic_DNA"/>
</dbReference>
<evidence type="ECO:0000313" key="3">
    <source>
        <dbReference type="Proteomes" id="UP001558613"/>
    </source>
</evidence>
<reference evidence="2 3" key="1">
    <citation type="submission" date="2023-09" db="EMBL/GenBank/DDBJ databases">
        <authorList>
            <person name="Wang M."/>
        </authorList>
    </citation>
    <scope>NUCLEOTIDE SEQUENCE [LARGE SCALE GENOMIC DNA]</scope>
    <source>
        <strain evidence="2">GT-2023</strain>
        <tissue evidence="2">Liver</tissue>
    </source>
</reference>